<evidence type="ECO:0000256" key="12">
    <source>
        <dbReference type="SAM" id="MobiDB-lite"/>
    </source>
</evidence>
<keyword evidence="4" id="KW-0509">mRNA transport</keyword>
<evidence type="ECO:0000313" key="13">
    <source>
        <dbReference type="EMBL" id="KAG2375275.1"/>
    </source>
</evidence>
<dbReference type="GO" id="GO:0016973">
    <property type="term" value="P:poly(A)+ mRNA export from nucleus"/>
    <property type="evidence" value="ECO:0007669"/>
    <property type="project" value="InterPro"/>
</dbReference>
<dbReference type="EMBL" id="PYSW02000039">
    <property type="protein sequence ID" value="KAG2375275.1"/>
    <property type="molecule type" value="Genomic_DNA"/>
</dbReference>
<dbReference type="GO" id="GO:0000822">
    <property type="term" value="F:inositol hexakisphosphate binding"/>
    <property type="evidence" value="ECO:0007669"/>
    <property type="project" value="TreeGrafter"/>
</dbReference>
<feature type="compositionally biased region" description="Pro residues" evidence="12">
    <location>
        <begin position="226"/>
        <end position="243"/>
    </location>
</feature>
<dbReference type="GO" id="GO:0044614">
    <property type="term" value="C:nuclear pore cytoplasmic filaments"/>
    <property type="evidence" value="ECO:0007669"/>
    <property type="project" value="TreeGrafter"/>
</dbReference>
<dbReference type="Pfam" id="PF07817">
    <property type="entry name" value="GLE1"/>
    <property type="match status" value="1"/>
</dbReference>
<gene>
    <name evidence="13" type="ORF">C9374_009898</name>
</gene>
<evidence type="ECO:0000256" key="11">
    <source>
        <dbReference type="SAM" id="Coils"/>
    </source>
</evidence>
<keyword evidence="11" id="KW-0175">Coiled coil</keyword>
<evidence type="ECO:0000256" key="6">
    <source>
        <dbReference type="ARBA" id="ARBA00023010"/>
    </source>
</evidence>
<name>A0AA88KE48_NAELO</name>
<dbReference type="GO" id="GO:0005737">
    <property type="term" value="C:cytoplasm"/>
    <property type="evidence" value="ECO:0007669"/>
    <property type="project" value="TreeGrafter"/>
</dbReference>
<proteinExistence type="inferred from homology"/>
<sequence length="620" mass="70648">MFGSNAQPPLDVMDTQEPQHFESLRRGIFKTPIGNSSFKPYSTNSKLLLNHHRASIVGSTENKNSNVDIATELAVYDTITNNDVYNFKERTRLGPIGIFDEDDVMQDEIDQQQQQRFESSFCSSKKSTLSTSRPRVSRTTSSNTHFEKYYEIKRNIEKELLCKPSPKNNVKEQLQLSTWDQNIAMTSKKELQSKLQSAQKTVDSFLKDIEKEIQQERMRLAQSKPIQPPPSTEPPQVQPPSIPPQTTSNIQPTPVINVKPMVQPQPTISQPIVQPLIQQPSVQPTVNPPQIVKVPQPQVNAQPIVTPSTTTPQIVRVPQRPSTEPVSISQSKIQVPSQGTRTRAYMRAKFFMDKLDDMNAVVKQFENDKSFKSSRLDIKRSINGPFNRAADDEDAINNVKNDFFQAFNTFKQSQDPIPNGKFYYSLVLFANTLIENACSQATDLKKVFPYARITAQLMAIMPEVLYVVMGTIHSKCLFTIPYYPNAQSKDEFKKLYGFEEDEDESTFVRRMKEMIILYASIIQTDVIGHEYGLDKGWEWLAAVLNLQPVKYTIEMVDAFVKIAGHKLEQAYKLQFAKLLHYLEVHFIPNLPPNSDQGSITRLNLLITNYKKDKIIPPPIK</sequence>
<feature type="coiled-coil region" evidence="11">
    <location>
        <begin position="188"/>
        <end position="215"/>
    </location>
</feature>
<evidence type="ECO:0000256" key="3">
    <source>
        <dbReference type="ARBA" id="ARBA00022448"/>
    </source>
</evidence>
<accession>A0AA88KE48</accession>
<feature type="region of interest" description="Disordered" evidence="12">
    <location>
        <begin position="120"/>
        <end position="140"/>
    </location>
</feature>
<dbReference type="GO" id="GO:0015031">
    <property type="term" value="P:protein transport"/>
    <property type="evidence" value="ECO:0007669"/>
    <property type="project" value="UniProtKB-KW"/>
</dbReference>
<evidence type="ECO:0000256" key="2">
    <source>
        <dbReference type="ARBA" id="ARBA00011056"/>
    </source>
</evidence>
<keyword evidence="3" id="KW-0813">Transport</keyword>
<comment type="caution">
    <text evidence="13">The sequence shown here is derived from an EMBL/GenBank/DDBJ whole genome shotgun (WGS) entry which is preliminary data.</text>
</comment>
<evidence type="ECO:0000256" key="7">
    <source>
        <dbReference type="ARBA" id="ARBA00023132"/>
    </source>
</evidence>
<dbReference type="InterPro" id="IPR012476">
    <property type="entry name" value="GLE1"/>
</dbReference>
<keyword evidence="14" id="KW-1185">Reference proteome</keyword>
<evidence type="ECO:0000256" key="4">
    <source>
        <dbReference type="ARBA" id="ARBA00022816"/>
    </source>
</evidence>
<comment type="subcellular location">
    <subcellularLocation>
        <location evidence="1">Nucleus</location>
        <location evidence="1">Nuclear pore complex</location>
    </subcellularLocation>
</comment>
<keyword evidence="7" id="KW-0906">Nuclear pore complex</keyword>
<dbReference type="Proteomes" id="UP000816034">
    <property type="component" value="Unassembled WGS sequence"/>
</dbReference>
<dbReference type="GO" id="GO:0005543">
    <property type="term" value="F:phospholipid binding"/>
    <property type="evidence" value="ECO:0007669"/>
    <property type="project" value="TreeGrafter"/>
</dbReference>
<feature type="region of interest" description="Disordered" evidence="12">
    <location>
        <begin position="222"/>
        <end position="252"/>
    </location>
</feature>
<dbReference type="PANTHER" id="PTHR12960">
    <property type="entry name" value="GLE-1-RELATED"/>
    <property type="match status" value="1"/>
</dbReference>
<dbReference type="GO" id="GO:0031369">
    <property type="term" value="F:translation initiation factor binding"/>
    <property type="evidence" value="ECO:0007669"/>
    <property type="project" value="TreeGrafter"/>
</dbReference>
<dbReference type="InterPro" id="IPR038506">
    <property type="entry name" value="GLE1-like_sf"/>
</dbReference>
<dbReference type="Gene3D" id="1.25.40.510">
    <property type="entry name" value="GLE1-like"/>
    <property type="match status" value="1"/>
</dbReference>
<reference evidence="13 14" key="1">
    <citation type="journal article" date="2018" name="BMC Genomics">
        <title>The genome of Naegleria lovaniensis, the basis for a comparative approach to unravel pathogenicity factors of the human pathogenic amoeba N. fowleri.</title>
        <authorList>
            <person name="Liechti N."/>
            <person name="Schurch N."/>
            <person name="Bruggmann R."/>
            <person name="Wittwer M."/>
        </authorList>
    </citation>
    <scope>NUCLEOTIDE SEQUENCE [LARGE SCALE GENOMIC DNA]</scope>
    <source>
        <strain evidence="13 14">ATCC 30569</strain>
    </source>
</reference>
<dbReference type="GeneID" id="68102352"/>
<dbReference type="AlphaFoldDB" id="A0AA88KE48"/>
<keyword evidence="8" id="KW-0539">Nucleus</keyword>
<keyword evidence="6" id="KW-0811">Translocation</keyword>
<evidence type="ECO:0000256" key="10">
    <source>
        <dbReference type="ARBA" id="ARBA00029983"/>
    </source>
</evidence>
<evidence type="ECO:0000256" key="5">
    <source>
        <dbReference type="ARBA" id="ARBA00022927"/>
    </source>
</evidence>
<dbReference type="PANTHER" id="PTHR12960:SF0">
    <property type="entry name" value="MRNA EXPORT FACTOR GLE1"/>
    <property type="match status" value="1"/>
</dbReference>
<protein>
    <recommendedName>
        <fullName evidence="9">mRNA export factor GLE1</fullName>
    </recommendedName>
    <alternativeName>
        <fullName evidence="10">Nucleoporin GLE1</fullName>
    </alternativeName>
</protein>
<keyword evidence="5" id="KW-0653">Protein transport</keyword>
<comment type="similarity">
    <text evidence="2">Belongs to the GLE1 family.</text>
</comment>
<evidence type="ECO:0000256" key="9">
    <source>
        <dbReference type="ARBA" id="ARBA00026227"/>
    </source>
</evidence>
<evidence type="ECO:0000313" key="14">
    <source>
        <dbReference type="Proteomes" id="UP000816034"/>
    </source>
</evidence>
<evidence type="ECO:0000256" key="1">
    <source>
        <dbReference type="ARBA" id="ARBA00004567"/>
    </source>
</evidence>
<evidence type="ECO:0000256" key="8">
    <source>
        <dbReference type="ARBA" id="ARBA00023242"/>
    </source>
</evidence>
<organism evidence="13 14">
    <name type="scientific">Naegleria lovaniensis</name>
    <name type="common">Amoeba</name>
    <dbReference type="NCBI Taxonomy" id="51637"/>
    <lineage>
        <taxon>Eukaryota</taxon>
        <taxon>Discoba</taxon>
        <taxon>Heterolobosea</taxon>
        <taxon>Tetramitia</taxon>
        <taxon>Eutetramitia</taxon>
        <taxon>Vahlkampfiidae</taxon>
        <taxon>Naegleria</taxon>
    </lineage>
</organism>
<dbReference type="RefSeq" id="XP_044544449.1">
    <property type="nucleotide sequence ID" value="XM_044700135.1"/>
</dbReference>